<accession>A0A0B7KMK5</accession>
<dbReference type="EMBL" id="CDPU01000071">
    <property type="protein sequence ID" value="CEO56642.1"/>
    <property type="molecule type" value="Genomic_DNA"/>
</dbReference>
<organism evidence="2">
    <name type="scientific">Bionectria ochroleuca</name>
    <name type="common">Gliocladium roseum</name>
    <dbReference type="NCBI Taxonomy" id="29856"/>
    <lineage>
        <taxon>Eukaryota</taxon>
        <taxon>Fungi</taxon>
        <taxon>Dikarya</taxon>
        <taxon>Ascomycota</taxon>
        <taxon>Pezizomycotina</taxon>
        <taxon>Sordariomycetes</taxon>
        <taxon>Hypocreomycetidae</taxon>
        <taxon>Hypocreales</taxon>
        <taxon>Bionectriaceae</taxon>
        <taxon>Clonostachys</taxon>
    </lineage>
</organism>
<feature type="compositionally biased region" description="Polar residues" evidence="1">
    <location>
        <begin position="123"/>
        <end position="132"/>
    </location>
</feature>
<name>A0A0B7KMK5_BIOOC</name>
<gene>
    <name evidence="2" type="ORF">BN869_000012700_1</name>
</gene>
<dbReference type="AlphaFoldDB" id="A0A0B7KMK5"/>
<proteinExistence type="predicted"/>
<protein>
    <submittedName>
        <fullName evidence="2">Uncharacterized protein</fullName>
    </submittedName>
</protein>
<reference evidence="2" key="1">
    <citation type="submission" date="2015-01" db="EMBL/GenBank/DDBJ databases">
        <authorList>
            <person name="Durling Mikael"/>
        </authorList>
    </citation>
    <scope>NUCLEOTIDE SEQUENCE</scope>
</reference>
<evidence type="ECO:0000313" key="2">
    <source>
        <dbReference type="EMBL" id="CEO56642.1"/>
    </source>
</evidence>
<feature type="region of interest" description="Disordered" evidence="1">
    <location>
        <begin position="109"/>
        <end position="132"/>
    </location>
</feature>
<sequence length="196" mass="20539">MGSWGGDIDFDPGIFFDSDFDQPFNDNYISPIPDEETPSIFDPGPSLDFSQHMPFGEILDVSGHSLEGSGPAGFSQGPPGNFAAFAISPLSFTFPSVSLNGSSFSSDDFSDASTGGIGDDGSSPENLPQRGTRNAMYVRSAAPAVARDTATFEGGESIVSAITSYGPRIIFQNSIHDAVAGIVERGLAKFPLWGGI</sequence>
<evidence type="ECO:0000256" key="1">
    <source>
        <dbReference type="SAM" id="MobiDB-lite"/>
    </source>
</evidence>